<feature type="region of interest" description="Disordered" evidence="3">
    <location>
        <begin position="1"/>
        <end position="25"/>
    </location>
</feature>
<dbReference type="GO" id="GO:0016787">
    <property type="term" value="F:hydrolase activity"/>
    <property type="evidence" value="ECO:0007669"/>
    <property type="project" value="InterPro"/>
</dbReference>
<evidence type="ECO:0000256" key="3">
    <source>
        <dbReference type="SAM" id="MobiDB-lite"/>
    </source>
</evidence>
<dbReference type="EMBL" id="CAJHUC010002739">
    <property type="protein sequence ID" value="CAD7704297.1"/>
    <property type="molecule type" value="Genomic_DNA"/>
</dbReference>
<sequence length="343" mass="35087">MDATEQEVASGEVPGARADAAPGVVQPVPDDGTLGRSQMEGSVDPQLVSGLGKTPQQIAASLLERSEHQRVVLATRIEPAVYAAVRKLVPGVEYHGGAKILTLRVPKELPRNELHRLPGSVAIVTCGTADLTVAEECRLVAEHMGCYVYKITELEVQDFQKLLSNAEAIQAASVVVVVAGTDAALPSVVAGLVEVPVVVVPTSAGHATTMGGVVTLLANLNSACPGMSVVNVDNGIGAAMAAARMLKTADKIIAQKSQQALMAATTGNKGHFEQNGNGHKPAAGDVVQGNGSGAAMNSGVNDGMDGKMGGRIGKPLLGLLIFQTVPLLPKLVPLGIGASVTLT</sequence>
<dbReference type="Proteomes" id="UP000708148">
    <property type="component" value="Unassembled WGS sequence"/>
</dbReference>
<dbReference type="PANTHER" id="PTHR43064:SF1">
    <property type="entry name" value="SLL1489 PROTEIN"/>
    <property type="match status" value="1"/>
</dbReference>
<organism evidence="5 6">
    <name type="scientific">Ostreobium quekettii</name>
    <dbReference type="NCBI Taxonomy" id="121088"/>
    <lineage>
        <taxon>Eukaryota</taxon>
        <taxon>Viridiplantae</taxon>
        <taxon>Chlorophyta</taxon>
        <taxon>core chlorophytes</taxon>
        <taxon>Ulvophyceae</taxon>
        <taxon>TCBD clade</taxon>
        <taxon>Bryopsidales</taxon>
        <taxon>Ostreobineae</taxon>
        <taxon>Ostreobiaceae</taxon>
        <taxon>Ostreobium</taxon>
    </lineage>
</organism>
<reference evidence="5" key="1">
    <citation type="submission" date="2020-12" db="EMBL/GenBank/DDBJ databases">
        <authorList>
            <person name="Iha C."/>
        </authorList>
    </citation>
    <scope>NUCLEOTIDE SEQUENCE</scope>
</reference>
<dbReference type="AlphaFoldDB" id="A0A8S1JDJ4"/>
<keyword evidence="6" id="KW-1185">Reference proteome</keyword>
<evidence type="ECO:0000259" key="4">
    <source>
        <dbReference type="SMART" id="SM01001"/>
    </source>
</evidence>
<dbReference type="PANTHER" id="PTHR43064">
    <property type="entry name" value="PHOSPHORIBOSYLAMINOIMIDAZOLE CARBOXYLASE-RELATED"/>
    <property type="match status" value="1"/>
</dbReference>
<dbReference type="InterPro" id="IPR000031">
    <property type="entry name" value="PurE_dom"/>
</dbReference>
<dbReference type="InterPro" id="IPR039476">
    <property type="entry name" value="P2CMN_synthase_LarB"/>
</dbReference>
<evidence type="ECO:0000313" key="6">
    <source>
        <dbReference type="Proteomes" id="UP000708148"/>
    </source>
</evidence>
<dbReference type="NCBIfam" id="NF033503">
    <property type="entry name" value="LarB"/>
    <property type="match status" value="1"/>
</dbReference>
<dbReference type="GO" id="GO:0006189">
    <property type="term" value="P:'de novo' IMP biosynthetic process"/>
    <property type="evidence" value="ECO:0007669"/>
    <property type="project" value="InterPro"/>
</dbReference>
<dbReference type="Pfam" id="PF00731">
    <property type="entry name" value="AIRC"/>
    <property type="match status" value="1"/>
</dbReference>
<protein>
    <recommendedName>
        <fullName evidence="2">phosphoribosylaminoimidazole carboxylase</fullName>
        <ecNumber evidence="2">4.1.1.21</ecNumber>
    </recommendedName>
</protein>
<dbReference type="EC" id="4.1.1.21" evidence="2"/>
<dbReference type="SMART" id="SM01001">
    <property type="entry name" value="AIRC"/>
    <property type="match status" value="1"/>
</dbReference>
<proteinExistence type="predicted"/>
<evidence type="ECO:0000256" key="2">
    <source>
        <dbReference type="ARBA" id="ARBA00012329"/>
    </source>
</evidence>
<comment type="pathway">
    <text evidence="1">Purine metabolism; IMP biosynthesis via de novo pathway; 5-amino-1-(5-phospho-D-ribosyl)imidazole-4-carboxylate from 5-amino-1-(5-phospho-D-ribosyl)imidazole (carboxylase route): step 1/1.</text>
</comment>
<dbReference type="Gene3D" id="3.40.50.1970">
    <property type="match status" value="1"/>
</dbReference>
<evidence type="ECO:0000256" key="1">
    <source>
        <dbReference type="ARBA" id="ARBA00004747"/>
    </source>
</evidence>
<dbReference type="GO" id="GO:0004638">
    <property type="term" value="F:phosphoribosylaminoimidazole carboxylase activity"/>
    <property type="evidence" value="ECO:0007669"/>
    <property type="project" value="UniProtKB-EC"/>
</dbReference>
<accession>A0A8S1JDJ4</accession>
<comment type="caution">
    <text evidence="5">The sequence shown here is derived from an EMBL/GenBank/DDBJ whole genome shotgun (WGS) entry which is preliminary data.</text>
</comment>
<dbReference type="SUPFAM" id="SSF52255">
    <property type="entry name" value="N5-CAIR mutase (phosphoribosylaminoimidazole carboxylase, PurE)"/>
    <property type="match status" value="1"/>
</dbReference>
<feature type="domain" description="PurE" evidence="4">
    <location>
        <begin position="119"/>
        <end position="268"/>
    </location>
</feature>
<gene>
    <name evidence="5" type="ORF">OSTQU699_LOCUS9652</name>
</gene>
<dbReference type="OrthoDB" id="10062183at2759"/>
<evidence type="ECO:0000313" key="5">
    <source>
        <dbReference type="EMBL" id="CAD7704297.1"/>
    </source>
</evidence>
<name>A0A8S1JDJ4_9CHLO</name>